<dbReference type="InterPro" id="IPR003593">
    <property type="entry name" value="AAA+_ATPase"/>
</dbReference>
<dbReference type="AlphaFoldDB" id="A0A3R9PFM1"/>
<dbReference type="PANTHER" id="PTHR42711:SF5">
    <property type="entry name" value="ABC TRANSPORTER ATP-BINDING PROTEIN NATA"/>
    <property type="match status" value="1"/>
</dbReference>
<comment type="similarity">
    <text evidence="1">Belongs to the ABC transporter superfamily.</text>
</comment>
<organism evidence="6 7">
    <name type="scientific">Candidatus Methanodesulfokora washburnensis</name>
    <dbReference type="NCBI Taxonomy" id="2478471"/>
    <lineage>
        <taxon>Archaea</taxon>
        <taxon>Thermoproteota</taxon>
        <taxon>Candidatus Korarchaeia</taxon>
        <taxon>Candidatus Korarchaeia incertae sedis</taxon>
        <taxon>Candidatus Methanodesulfokora</taxon>
    </lineage>
</organism>
<accession>A0A3R9PFM1</accession>
<dbReference type="Pfam" id="PF00005">
    <property type="entry name" value="ABC_tran"/>
    <property type="match status" value="1"/>
</dbReference>
<dbReference type="SUPFAM" id="SSF52540">
    <property type="entry name" value="P-loop containing nucleoside triphosphate hydrolases"/>
    <property type="match status" value="1"/>
</dbReference>
<dbReference type="SMART" id="SM00382">
    <property type="entry name" value="AAA"/>
    <property type="match status" value="1"/>
</dbReference>
<evidence type="ECO:0000313" key="6">
    <source>
        <dbReference type="EMBL" id="RSN75089.1"/>
    </source>
</evidence>
<proteinExistence type="inferred from homology"/>
<evidence type="ECO:0000256" key="2">
    <source>
        <dbReference type="ARBA" id="ARBA00022448"/>
    </source>
</evidence>
<evidence type="ECO:0000256" key="4">
    <source>
        <dbReference type="ARBA" id="ARBA00022840"/>
    </source>
</evidence>
<dbReference type="GO" id="GO:0016887">
    <property type="term" value="F:ATP hydrolysis activity"/>
    <property type="evidence" value="ECO:0007669"/>
    <property type="project" value="InterPro"/>
</dbReference>
<dbReference type="RefSeq" id="WP_125671302.1">
    <property type="nucleotide sequence ID" value="NZ_RCOS01000080.1"/>
</dbReference>
<keyword evidence="7" id="KW-1185">Reference proteome</keyword>
<gene>
    <name evidence="6" type="ORF">D6D85_06975</name>
</gene>
<comment type="caution">
    <text evidence="6">The sequence shown here is derived from an EMBL/GenBank/DDBJ whole genome shotgun (WGS) entry which is preliminary data.</text>
</comment>
<sequence length="294" mass="32757">MFKLEDVNVGYTGIVVRDVNISVNPGEIHALLGPNGSGKSTLLRSAAGVIPPFKGRVLLDNIDIFRNPSVKRRIGYVPEGEAVFKGFTVEKLIRIMCRLYEAKIDEEILKETKVKEIMNKTISSLSMGQKRRVLLSLALIHDPDVLILDEPTANLDFMTADEIKKLIKRFAREGRAIFMASHNIPEVQELASHVEVIFKGSIVFQDLLSNVERHIRSLTSVRIRCTGDPSACLRELGYGVIQEGDSYIIAVKDFDEEVPKISAYLGSRGLNIKEITKAGNPLDELLREKLEGSL</sequence>
<dbReference type="OrthoDB" id="40048at2157"/>
<protein>
    <submittedName>
        <fullName evidence="6">ABC transporter ATP-binding protein</fullName>
    </submittedName>
</protein>
<name>A0A3R9PFM1_9CREN</name>
<dbReference type="Proteomes" id="UP000277582">
    <property type="component" value="Unassembled WGS sequence"/>
</dbReference>
<evidence type="ECO:0000256" key="1">
    <source>
        <dbReference type="ARBA" id="ARBA00005417"/>
    </source>
</evidence>
<evidence type="ECO:0000313" key="7">
    <source>
        <dbReference type="Proteomes" id="UP000277582"/>
    </source>
</evidence>
<dbReference type="InterPro" id="IPR050763">
    <property type="entry name" value="ABC_transporter_ATP-binding"/>
</dbReference>
<dbReference type="CDD" id="cd03230">
    <property type="entry name" value="ABC_DR_subfamily_A"/>
    <property type="match status" value="1"/>
</dbReference>
<keyword evidence="4 6" id="KW-0067">ATP-binding</keyword>
<keyword evidence="3" id="KW-0547">Nucleotide-binding</keyword>
<dbReference type="InterPro" id="IPR027417">
    <property type="entry name" value="P-loop_NTPase"/>
</dbReference>
<evidence type="ECO:0000256" key="3">
    <source>
        <dbReference type="ARBA" id="ARBA00022741"/>
    </source>
</evidence>
<feature type="domain" description="ABC transporter" evidence="5">
    <location>
        <begin position="2"/>
        <end position="224"/>
    </location>
</feature>
<reference evidence="6 7" key="1">
    <citation type="submission" date="2018-10" db="EMBL/GenBank/DDBJ databases">
        <title>Co-occurring genomic capacity for anaerobic methane metabolism and dissimilatory sulfite reduction discovered in the Korarchaeota.</title>
        <authorList>
            <person name="Mckay L.J."/>
            <person name="Dlakic M."/>
            <person name="Fields M.W."/>
            <person name="Delmont T.O."/>
            <person name="Eren A.M."/>
            <person name="Jay Z.J."/>
            <person name="Klingelsmith K.B."/>
            <person name="Rusch D.B."/>
            <person name="Inskeep W.P."/>
        </authorList>
    </citation>
    <scope>NUCLEOTIDE SEQUENCE [LARGE SCALE GENOMIC DNA]</scope>
    <source>
        <strain evidence="6 7">MDKW</strain>
    </source>
</reference>
<keyword evidence="2" id="KW-0813">Transport</keyword>
<evidence type="ECO:0000259" key="5">
    <source>
        <dbReference type="PROSITE" id="PS50893"/>
    </source>
</evidence>
<dbReference type="Gene3D" id="3.40.50.300">
    <property type="entry name" value="P-loop containing nucleotide triphosphate hydrolases"/>
    <property type="match status" value="1"/>
</dbReference>
<dbReference type="GO" id="GO:0005524">
    <property type="term" value="F:ATP binding"/>
    <property type="evidence" value="ECO:0007669"/>
    <property type="project" value="UniProtKB-KW"/>
</dbReference>
<dbReference type="InterPro" id="IPR003439">
    <property type="entry name" value="ABC_transporter-like_ATP-bd"/>
</dbReference>
<dbReference type="PROSITE" id="PS50893">
    <property type="entry name" value="ABC_TRANSPORTER_2"/>
    <property type="match status" value="1"/>
</dbReference>
<dbReference type="PANTHER" id="PTHR42711">
    <property type="entry name" value="ABC TRANSPORTER ATP-BINDING PROTEIN"/>
    <property type="match status" value="1"/>
</dbReference>
<dbReference type="EMBL" id="RCOS01000080">
    <property type="protein sequence ID" value="RSN75089.1"/>
    <property type="molecule type" value="Genomic_DNA"/>
</dbReference>